<keyword evidence="4" id="KW-0479">Metal-binding</keyword>
<dbReference type="EMBL" id="JAMSHJ010000005">
    <property type="protein sequence ID" value="KAI5402294.1"/>
    <property type="molecule type" value="Genomic_DNA"/>
</dbReference>
<comment type="caution">
    <text evidence="11">The sequence shown here is derived from an EMBL/GenBank/DDBJ whole genome shotgun (WGS) entry which is preliminary data.</text>
</comment>
<comment type="subcellular location">
    <subcellularLocation>
        <location evidence="1">Nucleus</location>
    </subcellularLocation>
</comment>
<evidence type="ECO:0000256" key="5">
    <source>
        <dbReference type="ARBA" id="ARBA00022771"/>
    </source>
</evidence>
<evidence type="ECO:0000313" key="11">
    <source>
        <dbReference type="EMBL" id="KAI5402294.1"/>
    </source>
</evidence>
<evidence type="ECO:0000259" key="9">
    <source>
        <dbReference type="Pfam" id="PF09329"/>
    </source>
</evidence>
<feature type="domain" description="Zinc finger Mcm10/DnaG-type" evidence="9">
    <location>
        <begin position="218"/>
        <end position="263"/>
    </location>
</feature>
<evidence type="ECO:0000259" key="10">
    <source>
        <dbReference type="Pfam" id="PF22379"/>
    </source>
</evidence>
<gene>
    <name evidence="11" type="ORF">KIW84_050060</name>
</gene>
<dbReference type="InterPro" id="IPR055065">
    <property type="entry name" value="OB_MCM10"/>
</dbReference>
<evidence type="ECO:0000256" key="2">
    <source>
        <dbReference type="ARBA" id="ARBA00009679"/>
    </source>
</evidence>
<evidence type="ECO:0000256" key="1">
    <source>
        <dbReference type="ARBA" id="ARBA00004123"/>
    </source>
</evidence>
<proteinExistence type="inferred from homology"/>
<evidence type="ECO:0000256" key="6">
    <source>
        <dbReference type="ARBA" id="ARBA00022833"/>
    </source>
</evidence>
<dbReference type="InterPro" id="IPR040184">
    <property type="entry name" value="Mcm10"/>
</dbReference>
<reference evidence="11 12" key="1">
    <citation type="journal article" date="2022" name="Nat. Genet.">
        <title>Improved pea reference genome and pan-genome highlight genomic features and evolutionary characteristics.</title>
        <authorList>
            <person name="Yang T."/>
            <person name="Liu R."/>
            <person name="Luo Y."/>
            <person name="Hu S."/>
            <person name="Wang D."/>
            <person name="Wang C."/>
            <person name="Pandey M.K."/>
            <person name="Ge S."/>
            <person name="Xu Q."/>
            <person name="Li N."/>
            <person name="Li G."/>
            <person name="Huang Y."/>
            <person name="Saxena R.K."/>
            <person name="Ji Y."/>
            <person name="Li M."/>
            <person name="Yan X."/>
            <person name="He Y."/>
            <person name="Liu Y."/>
            <person name="Wang X."/>
            <person name="Xiang C."/>
            <person name="Varshney R.K."/>
            <person name="Ding H."/>
            <person name="Gao S."/>
            <person name="Zong X."/>
        </authorList>
    </citation>
    <scope>NUCLEOTIDE SEQUENCE [LARGE SCALE GENOMIC DNA]</scope>
    <source>
        <strain evidence="11 12">cv. Zhongwan 6</strain>
    </source>
</reference>
<dbReference type="GO" id="GO:0006270">
    <property type="term" value="P:DNA replication initiation"/>
    <property type="evidence" value="ECO:0007669"/>
    <property type="project" value="InterPro"/>
</dbReference>
<dbReference type="InterPro" id="IPR012340">
    <property type="entry name" value="NA-bd_OB-fold"/>
</dbReference>
<feature type="region of interest" description="Disordered" evidence="8">
    <location>
        <begin position="23"/>
        <end position="48"/>
    </location>
</feature>
<keyword evidence="3" id="KW-0235">DNA replication</keyword>
<dbReference type="GO" id="GO:0008270">
    <property type="term" value="F:zinc ion binding"/>
    <property type="evidence" value="ECO:0007669"/>
    <property type="project" value="UniProtKB-KW"/>
</dbReference>
<evidence type="ECO:0008006" key="13">
    <source>
        <dbReference type="Google" id="ProtNLM"/>
    </source>
</evidence>
<evidence type="ECO:0000256" key="8">
    <source>
        <dbReference type="SAM" id="MobiDB-lite"/>
    </source>
</evidence>
<dbReference type="AlphaFoldDB" id="A0A9D5ABK5"/>
<sequence>IICTITMSSNEDDLDLLLSLQDKVPETPPASPSPLDFDGDDDVVPQRERPDMSVFKDAVQDCLLDQPPNPNPKPKPYNKSLGDDPQLDKFSGLRIRNQCLTPAELRESVQDIRFVRLPVIKNLVNGDNFSGNWVTVGVLTGKGIQKTSSNGKSFCIWKIGCLDENTVPIFLFGNAYQRNCQEQAGTVFAFFNCGVRKDAKGNGFSLSIYSPNQIVKMGTSVDYGVCKAKRADGMACTMAINKRQGAYCKYHKSKTSEKYSTGRTELKGGNLRSAFRPRDYHKSEGIYLVDPLADKANLKKSKPVKLLSVDSLRKALSNAGKVTTTSHSQGIRFLSEVAGKFDQNMMKKGPKIPNEHIKHTEKRKSSSVTTGHSTVIRNQQSDIKRVKTEGQSSVDKTTKNAINMIDLDLVSSDDDF</sequence>
<evidence type="ECO:0000256" key="3">
    <source>
        <dbReference type="ARBA" id="ARBA00022705"/>
    </source>
</evidence>
<comment type="similarity">
    <text evidence="2">Belongs to the MCM10 family.</text>
</comment>
<dbReference type="InterPro" id="IPR015408">
    <property type="entry name" value="Znf_Mcm10/DnaG"/>
</dbReference>
<dbReference type="GO" id="GO:0003688">
    <property type="term" value="F:DNA replication origin binding"/>
    <property type="evidence" value="ECO:0007669"/>
    <property type="project" value="TreeGrafter"/>
</dbReference>
<dbReference type="GO" id="GO:0003697">
    <property type="term" value="F:single-stranded DNA binding"/>
    <property type="evidence" value="ECO:0007669"/>
    <property type="project" value="InterPro"/>
</dbReference>
<feature type="region of interest" description="Disordered" evidence="8">
    <location>
        <begin position="349"/>
        <end position="373"/>
    </location>
</feature>
<dbReference type="Pfam" id="PF09329">
    <property type="entry name" value="zf-primase"/>
    <property type="match status" value="1"/>
</dbReference>
<dbReference type="FunFam" id="2.40.50.140:FF:000174">
    <property type="entry name" value="DNA replication licensing factor mcm10"/>
    <property type="match status" value="1"/>
</dbReference>
<evidence type="ECO:0000313" key="12">
    <source>
        <dbReference type="Proteomes" id="UP001058974"/>
    </source>
</evidence>
<keyword evidence="5" id="KW-0863">Zinc-finger</keyword>
<feature type="domain" description="MCM10 OB-fold" evidence="10">
    <location>
        <begin position="89"/>
        <end position="215"/>
    </location>
</feature>
<evidence type="ECO:0000256" key="4">
    <source>
        <dbReference type="ARBA" id="ARBA00022723"/>
    </source>
</evidence>
<dbReference type="PANTHER" id="PTHR13454">
    <property type="entry name" value="PROTEIN MCM10 HOMOLOG"/>
    <property type="match status" value="1"/>
</dbReference>
<keyword evidence="7" id="KW-0539">Nucleus</keyword>
<name>A0A9D5ABK5_PEA</name>
<evidence type="ECO:0000256" key="7">
    <source>
        <dbReference type="ARBA" id="ARBA00023242"/>
    </source>
</evidence>
<dbReference type="Gramene" id="Psat05G0006000-T2">
    <property type="protein sequence ID" value="KAI5402294.1"/>
    <property type="gene ID" value="KIW84_050060"/>
</dbReference>
<dbReference type="Proteomes" id="UP001058974">
    <property type="component" value="Chromosome 5"/>
</dbReference>
<feature type="region of interest" description="Disordered" evidence="8">
    <location>
        <begin position="64"/>
        <end position="83"/>
    </location>
</feature>
<dbReference type="Gene3D" id="2.40.50.140">
    <property type="entry name" value="Nucleic acid-binding proteins"/>
    <property type="match status" value="1"/>
</dbReference>
<keyword evidence="6" id="KW-0862">Zinc</keyword>
<protein>
    <recommendedName>
        <fullName evidence="13">Zinc finger Mcm10/DnaG-type domain-containing protein</fullName>
    </recommendedName>
</protein>
<feature type="non-terminal residue" evidence="11">
    <location>
        <position position="416"/>
    </location>
</feature>
<organism evidence="11 12">
    <name type="scientific">Pisum sativum</name>
    <name type="common">Garden pea</name>
    <name type="synonym">Lathyrus oleraceus</name>
    <dbReference type="NCBI Taxonomy" id="3888"/>
    <lineage>
        <taxon>Eukaryota</taxon>
        <taxon>Viridiplantae</taxon>
        <taxon>Streptophyta</taxon>
        <taxon>Embryophyta</taxon>
        <taxon>Tracheophyta</taxon>
        <taxon>Spermatophyta</taxon>
        <taxon>Magnoliopsida</taxon>
        <taxon>eudicotyledons</taxon>
        <taxon>Gunneridae</taxon>
        <taxon>Pentapetalae</taxon>
        <taxon>rosids</taxon>
        <taxon>fabids</taxon>
        <taxon>Fabales</taxon>
        <taxon>Fabaceae</taxon>
        <taxon>Papilionoideae</taxon>
        <taxon>50 kb inversion clade</taxon>
        <taxon>NPAAA clade</taxon>
        <taxon>Hologalegina</taxon>
        <taxon>IRL clade</taxon>
        <taxon>Fabeae</taxon>
        <taxon>Lathyrus</taxon>
    </lineage>
</organism>
<dbReference type="GO" id="GO:0043596">
    <property type="term" value="C:nuclear replication fork"/>
    <property type="evidence" value="ECO:0007669"/>
    <property type="project" value="TreeGrafter"/>
</dbReference>
<accession>A0A9D5ABK5</accession>
<dbReference type="PANTHER" id="PTHR13454:SF11">
    <property type="entry name" value="PROTEIN MCM10 HOMOLOG"/>
    <property type="match status" value="1"/>
</dbReference>
<dbReference type="Pfam" id="PF22379">
    <property type="entry name" value="OB_MCM10"/>
    <property type="match status" value="1"/>
</dbReference>
<keyword evidence="12" id="KW-1185">Reference proteome</keyword>